<accession>A0A6J5M571</accession>
<evidence type="ECO:0000313" key="1">
    <source>
        <dbReference type="EMBL" id="CAB4141924.1"/>
    </source>
</evidence>
<proteinExistence type="predicted"/>
<organism evidence="1">
    <name type="scientific">uncultured Caudovirales phage</name>
    <dbReference type="NCBI Taxonomy" id="2100421"/>
    <lineage>
        <taxon>Viruses</taxon>
        <taxon>Duplodnaviria</taxon>
        <taxon>Heunggongvirae</taxon>
        <taxon>Uroviricota</taxon>
        <taxon>Caudoviricetes</taxon>
        <taxon>Peduoviridae</taxon>
        <taxon>Maltschvirus</taxon>
        <taxon>Maltschvirus maltsch</taxon>
    </lineage>
</organism>
<reference evidence="1" key="1">
    <citation type="submission" date="2020-04" db="EMBL/GenBank/DDBJ databases">
        <authorList>
            <person name="Chiriac C."/>
            <person name="Salcher M."/>
            <person name="Ghai R."/>
            <person name="Kavagutti S V."/>
        </authorList>
    </citation>
    <scope>NUCLEOTIDE SEQUENCE</scope>
</reference>
<dbReference type="EMBL" id="LR796397">
    <property type="protein sequence ID" value="CAB4141924.1"/>
    <property type="molecule type" value="Genomic_DNA"/>
</dbReference>
<sequence>MTTEISTNETAETFSLQSFEHAQRVAKALSSSTMIPKDYQNNIPNTLVALEMAHRIGASPLMVMQNLHIIHGRPSWSSSFIIAALNSSGRFTALKFKNTPTTCQAYATERSTGELLEGPLITIEMATAEGWTTKQGSKWKTMPQLMLMYRAAAFFGRLYAPEIMMGMHAVEEISDVQEAPEAVAKLNQIAAK</sequence>
<protein>
    <submittedName>
        <fullName evidence="1">Uncharacterized protein</fullName>
    </submittedName>
</protein>
<gene>
    <name evidence="1" type="ORF">UFOVP428_28</name>
</gene>
<name>A0A6J5M571_9CAUD</name>